<protein>
    <submittedName>
        <fullName evidence="2">Helix-turn-helix transcriptional regulator</fullName>
    </submittedName>
</protein>
<dbReference type="SUPFAM" id="SSF47413">
    <property type="entry name" value="lambda repressor-like DNA-binding domains"/>
    <property type="match status" value="1"/>
</dbReference>
<dbReference type="InterPro" id="IPR001387">
    <property type="entry name" value="Cro/C1-type_HTH"/>
</dbReference>
<evidence type="ECO:0000259" key="1">
    <source>
        <dbReference type="PROSITE" id="PS50943"/>
    </source>
</evidence>
<dbReference type="CDD" id="cd00093">
    <property type="entry name" value="HTH_XRE"/>
    <property type="match status" value="1"/>
</dbReference>
<keyword evidence="3" id="KW-1185">Reference proteome</keyword>
<gene>
    <name evidence="2" type="ORF">H8698_09535</name>
</gene>
<proteinExistence type="predicted"/>
<accession>A0A926DQ24</accession>
<evidence type="ECO:0000313" key="3">
    <source>
        <dbReference type="Proteomes" id="UP000611762"/>
    </source>
</evidence>
<name>A0A926DQ24_9FIRM</name>
<dbReference type="AlphaFoldDB" id="A0A926DQ24"/>
<dbReference type="SMART" id="SM00530">
    <property type="entry name" value="HTH_XRE"/>
    <property type="match status" value="1"/>
</dbReference>
<dbReference type="EMBL" id="JACRSU010000003">
    <property type="protein sequence ID" value="MBC8541215.1"/>
    <property type="molecule type" value="Genomic_DNA"/>
</dbReference>
<organism evidence="2 3">
    <name type="scientific">Congzhengia minquanensis</name>
    <dbReference type="NCBI Taxonomy" id="2763657"/>
    <lineage>
        <taxon>Bacteria</taxon>
        <taxon>Bacillati</taxon>
        <taxon>Bacillota</taxon>
        <taxon>Clostridia</taxon>
        <taxon>Eubacteriales</taxon>
        <taxon>Oscillospiraceae</taxon>
        <taxon>Congzhengia</taxon>
    </lineage>
</organism>
<dbReference type="RefSeq" id="WP_249313206.1">
    <property type="nucleotide sequence ID" value="NZ_JACRSU010000003.1"/>
</dbReference>
<dbReference type="InterPro" id="IPR010982">
    <property type="entry name" value="Lambda_DNA-bd_dom_sf"/>
</dbReference>
<dbReference type="Proteomes" id="UP000611762">
    <property type="component" value="Unassembled WGS sequence"/>
</dbReference>
<dbReference type="Pfam" id="PF13443">
    <property type="entry name" value="HTH_26"/>
    <property type="match status" value="1"/>
</dbReference>
<feature type="domain" description="HTH cro/C1-type" evidence="1">
    <location>
        <begin position="10"/>
        <end position="64"/>
    </location>
</feature>
<dbReference type="PROSITE" id="PS50943">
    <property type="entry name" value="HTH_CROC1"/>
    <property type="match status" value="1"/>
</dbReference>
<comment type="caution">
    <text evidence="2">The sequence shown here is derived from an EMBL/GenBank/DDBJ whole genome shotgun (WGS) entry which is preliminary data.</text>
</comment>
<evidence type="ECO:0000313" key="2">
    <source>
        <dbReference type="EMBL" id="MBC8541215.1"/>
    </source>
</evidence>
<reference evidence="2" key="1">
    <citation type="submission" date="2020-08" db="EMBL/GenBank/DDBJ databases">
        <title>Genome public.</title>
        <authorList>
            <person name="Liu C."/>
            <person name="Sun Q."/>
        </authorList>
    </citation>
    <scope>NUCLEOTIDE SEQUENCE</scope>
    <source>
        <strain evidence="2">H8</strain>
    </source>
</reference>
<dbReference type="GO" id="GO:0003677">
    <property type="term" value="F:DNA binding"/>
    <property type="evidence" value="ECO:0007669"/>
    <property type="project" value="InterPro"/>
</dbReference>
<sequence>MQNEQIANRIKRLCKEKDIAVNTLIRECNLSKSLIYDLEKRNTSPSVRTLTKIADYFDCSLDYLTGRCKNQNAHRS</sequence>
<dbReference type="Gene3D" id="1.10.260.40">
    <property type="entry name" value="lambda repressor-like DNA-binding domains"/>
    <property type="match status" value="1"/>
</dbReference>